<proteinExistence type="predicted"/>
<name>A0ABP5H635_9ACTN</name>
<organism evidence="1 2">
    <name type="scientific">Catenulispora yoronensis</name>
    <dbReference type="NCBI Taxonomy" id="450799"/>
    <lineage>
        <taxon>Bacteria</taxon>
        <taxon>Bacillati</taxon>
        <taxon>Actinomycetota</taxon>
        <taxon>Actinomycetes</taxon>
        <taxon>Catenulisporales</taxon>
        <taxon>Catenulisporaceae</taxon>
        <taxon>Catenulispora</taxon>
    </lineage>
</organism>
<dbReference type="Gene3D" id="3.10.450.50">
    <property type="match status" value="1"/>
</dbReference>
<sequence length="150" mass="16488">MSSTSSTQPARTEADRLEANKAVARRYFDSVSRQNLDELTEFIAEDAVDETRSDGAGSIEDFRDHARWLWANVGEAKAVVTDLIAEGDRVVAFWRLEGVHIGEVFGVPATGRRFSGVSISTLTIKAGKVVRYSVLPDRLGFVRQLTDDAA</sequence>
<keyword evidence="2" id="KW-1185">Reference proteome</keyword>
<evidence type="ECO:0000313" key="1">
    <source>
        <dbReference type="EMBL" id="GAA2064179.1"/>
    </source>
</evidence>
<protein>
    <recommendedName>
        <fullName evidence="3">Ester cyclase</fullName>
    </recommendedName>
</protein>
<dbReference type="EMBL" id="BAAAQN010000095">
    <property type="protein sequence ID" value="GAA2064179.1"/>
    <property type="molecule type" value="Genomic_DNA"/>
</dbReference>
<accession>A0ABP5H635</accession>
<dbReference type="Pfam" id="PF07366">
    <property type="entry name" value="SnoaL"/>
    <property type="match status" value="1"/>
</dbReference>
<dbReference type="PANTHER" id="PTHR38436">
    <property type="entry name" value="POLYKETIDE CYCLASE SNOAL-LIKE DOMAIN"/>
    <property type="match status" value="1"/>
</dbReference>
<dbReference type="SUPFAM" id="SSF54427">
    <property type="entry name" value="NTF2-like"/>
    <property type="match status" value="1"/>
</dbReference>
<dbReference type="InterPro" id="IPR009959">
    <property type="entry name" value="Cyclase_SnoaL-like"/>
</dbReference>
<comment type="caution">
    <text evidence="1">The sequence shown here is derived from an EMBL/GenBank/DDBJ whole genome shotgun (WGS) entry which is preliminary data.</text>
</comment>
<dbReference type="InterPro" id="IPR032710">
    <property type="entry name" value="NTF2-like_dom_sf"/>
</dbReference>
<dbReference type="Proteomes" id="UP001500751">
    <property type="component" value="Unassembled WGS sequence"/>
</dbReference>
<dbReference type="RefSeq" id="WP_344671861.1">
    <property type="nucleotide sequence ID" value="NZ_BAAAQN010000095.1"/>
</dbReference>
<evidence type="ECO:0000313" key="2">
    <source>
        <dbReference type="Proteomes" id="UP001500751"/>
    </source>
</evidence>
<dbReference type="PANTHER" id="PTHR38436:SF1">
    <property type="entry name" value="ESTER CYCLASE"/>
    <property type="match status" value="1"/>
</dbReference>
<gene>
    <name evidence="1" type="ORF">GCM10009839_89500</name>
</gene>
<evidence type="ECO:0008006" key="3">
    <source>
        <dbReference type="Google" id="ProtNLM"/>
    </source>
</evidence>
<reference evidence="2" key="1">
    <citation type="journal article" date="2019" name="Int. J. Syst. Evol. Microbiol.">
        <title>The Global Catalogue of Microorganisms (GCM) 10K type strain sequencing project: providing services to taxonomists for standard genome sequencing and annotation.</title>
        <authorList>
            <consortium name="The Broad Institute Genomics Platform"/>
            <consortium name="The Broad Institute Genome Sequencing Center for Infectious Disease"/>
            <person name="Wu L."/>
            <person name="Ma J."/>
        </authorList>
    </citation>
    <scope>NUCLEOTIDE SEQUENCE [LARGE SCALE GENOMIC DNA]</scope>
    <source>
        <strain evidence="2">JCM 16014</strain>
    </source>
</reference>